<protein>
    <recommendedName>
        <fullName evidence="8 9">Dephospho-CoA kinase</fullName>
        <ecNumber evidence="8 9">2.7.1.24</ecNumber>
    </recommendedName>
    <alternativeName>
        <fullName evidence="8">Dephosphocoenzyme A kinase</fullName>
    </alternativeName>
</protein>
<evidence type="ECO:0000256" key="2">
    <source>
        <dbReference type="ARBA" id="ARBA00022490"/>
    </source>
</evidence>
<organism evidence="10 11">
    <name type="scientific">Moorella mulderi DSM 14980</name>
    <dbReference type="NCBI Taxonomy" id="1122241"/>
    <lineage>
        <taxon>Bacteria</taxon>
        <taxon>Bacillati</taxon>
        <taxon>Bacillota</taxon>
        <taxon>Clostridia</taxon>
        <taxon>Neomoorellales</taxon>
        <taxon>Neomoorellaceae</taxon>
        <taxon>Neomoorella</taxon>
    </lineage>
</organism>
<feature type="binding site" evidence="8">
    <location>
        <begin position="11"/>
        <end position="16"/>
    </location>
    <ligand>
        <name>ATP</name>
        <dbReference type="ChEBI" id="CHEBI:30616"/>
    </ligand>
</feature>
<dbReference type="RefSeq" id="WP_062285275.1">
    <property type="nucleotide sequence ID" value="NZ_LTBC01000013.1"/>
</dbReference>
<dbReference type="SUPFAM" id="SSF52540">
    <property type="entry name" value="P-loop containing nucleoside triphosphate hydrolases"/>
    <property type="match status" value="1"/>
</dbReference>
<evidence type="ECO:0000256" key="4">
    <source>
        <dbReference type="ARBA" id="ARBA00022741"/>
    </source>
</evidence>
<gene>
    <name evidence="8 10" type="primary">coaE</name>
    <name evidence="10" type="ORF">MOMUL_24960</name>
</gene>
<accession>A0A151AUC0</accession>
<dbReference type="Proteomes" id="UP000075670">
    <property type="component" value="Unassembled WGS sequence"/>
</dbReference>
<reference evidence="10 11" key="1">
    <citation type="submission" date="2016-02" db="EMBL/GenBank/DDBJ databases">
        <title>Genome sequence of Moorella mulderi DSM 14980.</title>
        <authorList>
            <person name="Poehlein A."/>
            <person name="Daniel R."/>
        </authorList>
    </citation>
    <scope>NUCLEOTIDE SEQUENCE [LARGE SCALE GENOMIC DNA]</scope>
    <source>
        <strain evidence="10 11">DSM 14980</strain>
    </source>
</reference>
<dbReference type="PATRIC" id="fig|1122241.3.peg.2653"/>
<dbReference type="PROSITE" id="PS51219">
    <property type="entry name" value="DPCK"/>
    <property type="match status" value="1"/>
</dbReference>
<evidence type="ECO:0000256" key="8">
    <source>
        <dbReference type="HAMAP-Rule" id="MF_00376"/>
    </source>
</evidence>
<dbReference type="AlphaFoldDB" id="A0A151AUC0"/>
<dbReference type="GO" id="GO:0004140">
    <property type="term" value="F:dephospho-CoA kinase activity"/>
    <property type="evidence" value="ECO:0007669"/>
    <property type="project" value="UniProtKB-UniRule"/>
</dbReference>
<dbReference type="Pfam" id="PF01121">
    <property type="entry name" value="CoaE"/>
    <property type="match status" value="1"/>
</dbReference>
<dbReference type="PANTHER" id="PTHR10695">
    <property type="entry name" value="DEPHOSPHO-COA KINASE-RELATED"/>
    <property type="match status" value="1"/>
</dbReference>
<dbReference type="GO" id="GO:0005524">
    <property type="term" value="F:ATP binding"/>
    <property type="evidence" value="ECO:0007669"/>
    <property type="project" value="UniProtKB-UniRule"/>
</dbReference>
<dbReference type="OrthoDB" id="9812943at2"/>
<evidence type="ECO:0000256" key="6">
    <source>
        <dbReference type="ARBA" id="ARBA00022840"/>
    </source>
</evidence>
<comment type="pathway">
    <text evidence="8">Cofactor biosynthesis; coenzyme A biosynthesis; CoA from (R)-pantothenate: step 5/5.</text>
</comment>
<keyword evidence="7 8" id="KW-0173">Coenzyme A biosynthesis</keyword>
<dbReference type="HAMAP" id="MF_00376">
    <property type="entry name" value="Dephospho_CoA_kinase"/>
    <property type="match status" value="1"/>
</dbReference>
<keyword evidence="2 8" id="KW-0963">Cytoplasm</keyword>
<comment type="similarity">
    <text evidence="1 8">Belongs to the CoaE family.</text>
</comment>
<evidence type="ECO:0000256" key="7">
    <source>
        <dbReference type="ARBA" id="ARBA00022993"/>
    </source>
</evidence>
<dbReference type="GO" id="GO:0015937">
    <property type="term" value="P:coenzyme A biosynthetic process"/>
    <property type="evidence" value="ECO:0007669"/>
    <property type="project" value="UniProtKB-UniRule"/>
</dbReference>
<comment type="catalytic activity">
    <reaction evidence="8">
        <text>3'-dephospho-CoA + ATP = ADP + CoA + H(+)</text>
        <dbReference type="Rhea" id="RHEA:18245"/>
        <dbReference type="ChEBI" id="CHEBI:15378"/>
        <dbReference type="ChEBI" id="CHEBI:30616"/>
        <dbReference type="ChEBI" id="CHEBI:57287"/>
        <dbReference type="ChEBI" id="CHEBI:57328"/>
        <dbReference type="ChEBI" id="CHEBI:456216"/>
        <dbReference type="EC" id="2.7.1.24"/>
    </reaction>
</comment>
<evidence type="ECO:0000313" key="11">
    <source>
        <dbReference type="Proteomes" id="UP000075670"/>
    </source>
</evidence>
<keyword evidence="5 8" id="KW-0418">Kinase</keyword>
<sequence>MFIIGLTGGIASGKSTVAGILKELGAKVIDTDQVAREVVLPGEPAYRDIVAAFGRGILQPDGHLNRRALGRIVFSDAAARELLNAITHPRIREKVQAQIAALRQADPEAVVVIEAPLLIEAGMDDMVDAIWVVTAPATVRLKRLMERDNLSPQEAESRLKAQMGERERLRHATRIIPTGGDLSATHAAVLAAWQELQRAGRLS</sequence>
<dbReference type="EMBL" id="LTBC01000013">
    <property type="protein sequence ID" value="KYH31259.1"/>
    <property type="molecule type" value="Genomic_DNA"/>
</dbReference>
<evidence type="ECO:0000256" key="1">
    <source>
        <dbReference type="ARBA" id="ARBA00009018"/>
    </source>
</evidence>
<name>A0A151AUC0_9FIRM</name>
<evidence type="ECO:0000256" key="5">
    <source>
        <dbReference type="ARBA" id="ARBA00022777"/>
    </source>
</evidence>
<comment type="function">
    <text evidence="8">Catalyzes the phosphorylation of the 3'-hydroxyl group of dephosphocoenzyme A to form coenzyme A.</text>
</comment>
<evidence type="ECO:0000313" key="10">
    <source>
        <dbReference type="EMBL" id="KYH31259.1"/>
    </source>
</evidence>
<comment type="caution">
    <text evidence="10">The sequence shown here is derived from an EMBL/GenBank/DDBJ whole genome shotgun (WGS) entry which is preliminary data.</text>
</comment>
<proteinExistence type="inferred from homology"/>
<keyword evidence="3 8" id="KW-0808">Transferase</keyword>
<dbReference type="PANTHER" id="PTHR10695:SF46">
    <property type="entry name" value="BIFUNCTIONAL COENZYME A SYNTHASE-RELATED"/>
    <property type="match status" value="1"/>
</dbReference>
<keyword evidence="6 8" id="KW-0067">ATP-binding</keyword>
<dbReference type="CDD" id="cd02022">
    <property type="entry name" value="DPCK"/>
    <property type="match status" value="1"/>
</dbReference>
<dbReference type="EC" id="2.7.1.24" evidence="8 9"/>
<dbReference type="Gene3D" id="3.40.50.300">
    <property type="entry name" value="P-loop containing nucleotide triphosphate hydrolases"/>
    <property type="match status" value="1"/>
</dbReference>
<evidence type="ECO:0000256" key="9">
    <source>
        <dbReference type="NCBIfam" id="TIGR00152"/>
    </source>
</evidence>
<keyword evidence="11" id="KW-1185">Reference proteome</keyword>
<dbReference type="InterPro" id="IPR027417">
    <property type="entry name" value="P-loop_NTPase"/>
</dbReference>
<dbReference type="InterPro" id="IPR001977">
    <property type="entry name" value="Depp_CoAkinase"/>
</dbReference>
<dbReference type="UniPathway" id="UPA00241">
    <property type="reaction ID" value="UER00356"/>
</dbReference>
<evidence type="ECO:0000256" key="3">
    <source>
        <dbReference type="ARBA" id="ARBA00022679"/>
    </source>
</evidence>
<comment type="subcellular location">
    <subcellularLocation>
        <location evidence="8">Cytoplasm</location>
    </subcellularLocation>
</comment>
<dbReference type="GO" id="GO:0005737">
    <property type="term" value="C:cytoplasm"/>
    <property type="evidence" value="ECO:0007669"/>
    <property type="project" value="UniProtKB-SubCell"/>
</dbReference>
<dbReference type="FunFam" id="3.40.50.300:FF:000991">
    <property type="entry name" value="Dephospho-CoA kinase"/>
    <property type="match status" value="1"/>
</dbReference>
<keyword evidence="4 8" id="KW-0547">Nucleotide-binding</keyword>
<dbReference type="NCBIfam" id="TIGR00152">
    <property type="entry name" value="dephospho-CoA kinase"/>
    <property type="match status" value="1"/>
</dbReference>